<evidence type="ECO:0000256" key="2">
    <source>
        <dbReference type="SAM" id="Phobius"/>
    </source>
</evidence>
<keyword evidence="2" id="KW-0812">Transmembrane</keyword>
<accession>A0A5E4V8K2</accession>
<sequence>MWHLAGFVGTRMLSARLVSLLSLLRTLNIRSARSAVMFFAVVLVGLWALPVHALTGADVAYLVNQRYQSSVTQCALNRPAWMCSGVLMRALPGDASQPFAQLTAQELASQSANVAYVRHDVRTSGLATSAGFILADGLTAAGWGKPLAVRCAYPVAVTPAADTASHGCDLLAATAASPPDLSSCLPNSVTDAPGWMTLFTGNSSDVNRQCSFSATVAKQFKASLDAHALVTDALAAGPNNVLVAAWDPAKPETIPVQAFFYDVSHGGQLIQAQRYQKQYFDATGAWVPILRMGFGPPQGAAYGFDETDQLDEGFRVADRLNARYADVSPTCPGGRPAFYCNGVIVRIAAASAEFHAWNPGPGAVGRDGVPFSYMRADAGVTSLIDARGGTGYIMRESGAPTGYPLTVRCEFPSDGWTGSRYESCYSNADHRFCDEMGVTTIASWQAHYLTTSLGTQCPFRPDAASFQMSIEARRHFPNENPRHAYNELVIRPWPQNIPLSLPLEAFISVDDGVAEARYLQQDYLAQTGRFLPVIRVTPTAAAGGVFVYVPDDQIAALSTPVSPPTGALSSAPRGGALTGNSGPEGLKRNGQ</sequence>
<dbReference type="AlphaFoldDB" id="A0A5E4V8K2"/>
<dbReference type="EMBL" id="CABPSI010000003">
    <property type="protein sequence ID" value="VVE08587.1"/>
    <property type="molecule type" value="Genomic_DNA"/>
</dbReference>
<dbReference type="Proteomes" id="UP000333828">
    <property type="component" value="Unassembled WGS sequence"/>
</dbReference>
<gene>
    <name evidence="3" type="ORF">PIN31115_02492</name>
</gene>
<feature type="transmembrane region" description="Helical" evidence="2">
    <location>
        <begin position="36"/>
        <end position="63"/>
    </location>
</feature>
<proteinExistence type="predicted"/>
<organism evidence="3 4">
    <name type="scientific">Pandoraea iniqua</name>
    <dbReference type="NCBI Taxonomy" id="2508288"/>
    <lineage>
        <taxon>Bacteria</taxon>
        <taxon>Pseudomonadati</taxon>
        <taxon>Pseudomonadota</taxon>
        <taxon>Betaproteobacteria</taxon>
        <taxon>Burkholderiales</taxon>
        <taxon>Burkholderiaceae</taxon>
        <taxon>Pandoraea</taxon>
    </lineage>
</organism>
<evidence type="ECO:0000256" key="1">
    <source>
        <dbReference type="SAM" id="MobiDB-lite"/>
    </source>
</evidence>
<evidence type="ECO:0000313" key="4">
    <source>
        <dbReference type="Proteomes" id="UP000333828"/>
    </source>
</evidence>
<protein>
    <submittedName>
        <fullName evidence="3">Uncharacterized protein</fullName>
    </submittedName>
</protein>
<reference evidence="3 4" key="1">
    <citation type="submission" date="2019-08" db="EMBL/GenBank/DDBJ databases">
        <authorList>
            <person name="Peeters C."/>
        </authorList>
    </citation>
    <scope>NUCLEOTIDE SEQUENCE [LARGE SCALE GENOMIC DNA]</scope>
    <source>
        <strain evidence="3 4">LMG 31115</strain>
    </source>
</reference>
<keyword evidence="4" id="KW-1185">Reference proteome</keyword>
<evidence type="ECO:0000313" key="3">
    <source>
        <dbReference type="EMBL" id="VVE08587.1"/>
    </source>
</evidence>
<name>A0A5E4V8K2_9BURK</name>
<keyword evidence="2" id="KW-0472">Membrane</keyword>
<keyword evidence="2" id="KW-1133">Transmembrane helix</keyword>
<feature type="region of interest" description="Disordered" evidence="1">
    <location>
        <begin position="560"/>
        <end position="591"/>
    </location>
</feature>